<gene>
    <name evidence="4" type="ORF">AN217_18180</name>
</gene>
<evidence type="ECO:0000256" key="2">
    <source>
        <dbReference type="ARBA" id="ARBA00023136"/>
    </source>
</evidence>
<dbReference type="PANTHER" id="PTHR37042:SF4">
    <property type="entry name" value="OUTER MEMBRANE PROTEIN RV1973"/>
    <property type="match status" value="1"/>
</dbReference>
<reference evidence="4 5" key="1">
    <citation type="journal article" date="2016" name="Front. Microbiol.">
        <title>Comparative Genomics Analysis of Streptomyces Species Reveals Their Adaptation to the Marine Environment and Their Diversity at the Genomic Level.</title>
        <authorList>
            <person name="Tian X."/>
            <person name="Zhang Z."/>
            <person name="Yang T."/>
            <person name="Chen M."/>
            <person name="Li J."/>
            <person name="Chen F."/>
            <person name="Yang J."/>
            <person name="Li W."/>
            <person name="Zhang B."/>
            <person name="Zhang Z."/>
            <person name="Wu J."/>
            <person name="Zhang C."/>
            <person name="Long L."/>
            <person name="Xiao J."/>
        </authorList>
    </citation>
    <scope>NUCLEOTIDE SEQUENCE [LARGE SCALE GENOMIC DNA]</scope>
    <source>
        <strain evidence="4 5">SCSIO M10379</strain>
    </source>
</reference>
<dbReference type="PATRIC" id="fig|943816.4.peg.3126"/>
<evidence type="ECO:0000313" key="5">
    <source>
        <dbReference type="Proteomes" id="UP000175829"/>
    </source>
</evidence>
<evidence type="ECO:0000256" key="1">
    <source>
        <dbReference type="ARBA" id="ARBA00004370"/>
    </source>
</evidence>
<feature type="compositionally biased region" description="Basic and acidic residues" evidence="3">
    <location>
        <begin position="73"/>
        <end position="91"/>
    </location>
</feature>
<feature type="region of interest" description="Disordered" evidence="3">
    <location>
        <begin position="125"/>
        <end position="146"/>
    </location>
</feature>
<evidence type="ECO:0000256" key="3">
    <source>
        <dbReference type="SAM" id="MobiDB-lite"/>
    </source>
</evidence>
<sequence>MAALLVAALLFCAFSGWIHWRAHTDDDLAYSRARDRALAAGRAHLATLNSVDAAHIEADLREWRRAATGPLQDELRRSEKKSAKSLRERGSTARAEVTDAALTGLDDTAGTATLIATLRIRTATRSGTPATDRKRMRAGLERTEQGWKLTSVTPVAVGEES</sequence>
<dbReference type="Proteomes" id="UP000175829">
    <property type="component" value="Unassembled WGS sequence"/>
</dbReference>
<protein>
    <recommendedName>
        <fullName evidence="6">Mce-associated membrane protein</fullName>
    </recommendedName>
</protein>
<proteinExistence type="predicted"/>
<keyword evidence="2" id="KW-0472">Membrane</keyword>
<dbReference type="GO" id="GO:0016020">
    <property type="term" value="C:membrane"/>
    <property type="evidence" value="ECO:0007669"/>
    <property type="project" value="UniProtKB-SubCell"/>
</dbReference>
<dbReference type="PANTHER" id="PTHR37042">
    <property type="entry name" value="OUTER MEMBRANE PROTEIN RV1973"/>
    <property type="match status" value="1"/>
</dbReference>
<comment type="subcellular location">
    <subcellularLocation>
        <location evidence="1">Membrane</location>
    </subcellularLocation>
</comment>
<evidence type="ECO:0008006" key="6">
    <source>
        <dbReference type="Google" id="ProtNLM"/>
    </source>
</evidence>
<organism evidence="4 5">
    <name type="scientific">Streptomyces qinglanensis</name>
    <dbReference type="NCBI Taxonomy" id="943816"/>
    <lineage>
        <taxon>Bacteria</taxon>
        <taxon>Bacillati</taxon>
        <taxon>Actinomycetota</taxon>
        <taxon>Actinomycetes</taxon>
        <taxon>Kitasatosporales</taxon>
        <taxon>Streptomycetaceae</taxon>
        <taxon>Streptomyces</taxon>
    </lineage>
</organism>
<name>A0A1E7KBT3_9ACTN</name>
<evidence type="ECO:0000313" key="4">
    <source>
        <dbReference type="EMBL" id="OEV01370.1"/>
    </source>
</evidence>
<feature type="region of interest" description="Disordered" evidence="3">
    <location>
        <begin position="71"/>
        <end position="93"/>
    </location>
</feature>
<dbReference type="EMBL" id="LJGV01000022">
    <property type="protein sequence ID" value="OEV01370.1"/>
    <property type="molecule type" value="Genomic_DNA"/>
</dbReference>
<comment type="caution">
    <text evidence="4">The sequence shown here is derived from an EMBL/GenBank/DDBJ whole genome shotgun (WGS) entry which is preliminary data.</text>
</comment>
<dbReference type="AlphaFoldDB" id="A0A1E7KBT3"/>
<accession>A0A1E7KBT3</accession>